<keyword evidence="9" id="KW-0677">Repeat</keyword>
<dbReference type="Gene3D" id="1.20.120.1750">
    <property type="match status" value="1"/>
</dbReference>
<dbReference type="SMART" id="SM00647">
    <property type="entry name" value="IBR"/>
    <property type="match status" value="2"/>
</dbReference>
<dbReference type="InterPro" id="IPR017907">
    <property type="entry name" value="Znf_RING_CS"/>
</dbReference>
<dbReference type="PROSITE" id="PS00518">
    <property type="entry name" value="ZF_RING_1"/>
    <property type="match status" value="1"/>
</dbReference>
<dbReference type="PANTHER" id="PTHR11685">
    <property type="entry name" value="RBR FAMILY RING FINGER AND IBR DOMAIN-CONTAINING"/>
    <property type="match status" value="1"/>
</dbReference>
<reference evidence="16" key="1">
    <citation type="submission" date="2023-05" db="EMBL/GenBank/DDBJ databases">
        <title>Genome and transcriptome analyses reveal genes involved in the formation of fine ridges on petal epidermal cells in Hibiscus trionum.</title>
        <authorList>
            <person name="Koshimizu S."/>
            <person name="Masuda S."/>
            <person name="Ishii T."/>
            <person name="Shirasu K."/>
            <person name="Hoshino A."/>
            <person name="Arita M."/>
        </authorList>
    </citation>
    <scope>NUCLEOTIDE SEQUENCE</scope>
    <source>
        <strain evidence="16">Hamamatsu line</strain>
    </source>
</reference>
<feature type="domain" description="RING-type" evidence="14">
    <location>
        <begin position="81"/>
        <end position="126"/>
    </location>
</feature>
<evidence type="ECO:0000256" key="4">
    <source>
        <dbReference type="ARBA" id="ARBA00004906"/>
    </source>
</evidence>
<evidence type="ECO:0000256" key="3">
    <source>
        <dbReference type="ARBA" id="ARBA00003976"/>
    </source>
</evidence>
<proteinExistence type="inferred from homology"/>
<keyword evidence="12" id="KW-0862">Zinc</keyword>
<comment type="pathway">
    <text evidence="4">Protein modification; protein ubiquitination.</text>
</comment>
<evidence type="ECO:0000256" key="6">
    <source>
        <dbReference type="ARBA" id="ARBA00012251"/>
    </source>
</evidence>
<dbReference type="AlphaFoldDB" id="A0A9W7IMC8"/>
<keyword evidence="8" id="KW-0479">Metal-binding</keyword>
<dbReference type="GO" id="GO:0016567">
    <property type="term" value="P:protein ubiquitination"/>
    <property type="evidence" value="ECO:0007669"/>
    <property type="project" value="InterPro"/>
</dbReference>
<gene>
    <name evidence="16" type="ORF">HRI_003458100</name>
</gene>
<comment type="similarity">
    <text evidence="5">Belongs to the RBR family. Ariadne subfamily.</text>
</comment>
<keyword evidence="11" id="KW-0833">Ubl conjugation pathway</keyword>
<dbReference type="GO" id="GO:0061630">
    <property type="term" value="F:ubiquitin protein ligase activity"/>
    <property type="evidence" value="ECO:0007669"/>
    <property type="project" value="UniProtKB-EC"/>
</dbReference>
<evidence type="ECO:0000259" key="14">
    <source>
        <dbReference type="PROSITE" id="PS50089"/>
    </source>
</evidence>
<feature type="domain" description="RING-type" evidence="15">
    <location>
        <begin position="77"/>
        <end position="285"/>
    </location>
</feature>
<protein>
    <recommendedName>
        <fullName evidence="6">RBR-type E3 ubiquitin transferase</fullName>
        <ecNumber evidence="6">2.3.2.31</ecNumber>
    </recommendedName>
</protein>
<evidence type="ECO:0000313" key="16">
    <source>
        <dbReference type="EMBL" id="GMI97888.1"/>
    </source>
</evidence>
<evidence type="ECO:0000256" key="10">
    <source>
        <dbReference type="ARBA" id="ARBA00022771"/>
    </source>
</evidence>
<dbReference type="EMBL" id="BSYR01000030">
    <property type="protein sequence ID" value="GMI97888.1"/>
    <property type="molecule type" value="Genomic_DNA"/>
</dbReference>
<dbReference type="PROSITE" id="PS51873">
    <property type="entry name" value="TRIAD"/>
    <property type="match status" value="1"/>
</dbReference>
<comment type="cofactor">
    <cofactor evidence="2">
        <name>Zn(2+)</name>
        <dbReference type="ChEBI" id="CHEBI:29105"/>
    </cofactor>
</comment>
<dbReference type="InterPro" id="IPR001841">
    <property type="entry name" value="Znf_RING"/>
</dbReference>
<evidence type="ECO:0000256" key="12">
    <source>
        <dbReference type="ARBA" id="ARBA00022833"/>
    </source>
</evidence>
<keyword evidence="10 13" id="KW-0863">Zinc-finger</keyword>
<comment type="function">
    <text evidence="3">Might act as an E3 ubiquitin-protein ligase, or as part of E3 complex, which accepts ubiquitin from specific E2 ubiquitin-conjugating enzymes and then transfers it to substrates.</text>
</comment>
<evidence type="ECO:0000256" key="9">
    <source>
        <dbReference type="ARBA" id="ARBA00022737"/>
    </source>
</evidence>
<dbReference type="InterPro" id="IPR013083">
    <property type="entry name" value="Znf_RING/FYVE/PHD"/>
</dbReference>
<evidence type="ECO:0000256" key="13">
    <source>
        <dbReference type="PROSITE-ProRule" id="PRU00175"/>
    </source>
</evidence>
<keyword evidence="7" id="KW-0808">Transferase</keyword>
<comment type="catalytic activity">
    <reaction evidence="1">
        <text>[E2 ubiquitin-conjugating enzyme]-S-ubiquitinyl-L-cysteine + [acceptor protein]-L-lysine = [E2 ubiquitin-conjugating enzyme]-L-cysteine + [acceptor protein]-N(6)-ubiquitinyl-L-lysine.</text>
        <dbReference type="EC" id="2.3.2.31"/>
    </reaction>
</comment>
<evidence type="ECO:0000256" key="11">
    <source>
        <dbReference type="ARBA" id="ARBA00022786"/>
    </source>
</evidence>
<evidence type="ECO:0000259" key="15">
    <source>
        <dbReference type="PROSITE" id="PS51873"/>
    </source>
</evidence>
<dbReference type="InterPro" id="IPR002867">
    <property type="entry name" value="IBR_dom"/>
</dbReference>
<dbReference type="Pfam" id="PF01485">
    <property type="entry name" value="IBR"/>
    <property type="match status" value="2"/>
</dbReference>
<dbReference type="FunFam" id="3.30.40.10:FF:000230">
    <property type="entry name" value="RBR-type E3 ubiquitin transferase"/>
    <property type="match status" value="1"/>
</dbReference>
<comment type="caution">
    <text evidence="16">The sequence shown here is derived from an EMBL/GenBank/DDBJ whole genome shotgun (WGS) entry which is preliminary data.</text>
</comment>
<dbReference type="Gene3D" id="3.30.40.10">
    <property type="entry name" value="Zinc/RING finger domain, C3HC4 (zinc finger)"/>
    <property type="match status" value="1"/>
</dbReference>
<evidence type="ECO:0000256" key="8">
    <source>
        <dbReference type="ARBA" id="ARBA00022723"/>
    </source>
</evidence>
<dbReference type="OrthoDB" id="10009520at2759"/>
<dbReference type="Proteomes" id="UP001165190">
    <property type="component" value="Unassembled WGS sequence"/>
</dbReference>
<dbReference type="CDD" id="cd22584">
    <property type="entry name" value="Rcat_RBR_unk"/>
    <property type="match status" value="1"/>
</dbReference>
<evidence type="ECO:0000256" key="5">
    <source>
        <dbReference type="ARBA" id="ARBA00005884"/>
    </source>
</evidence>
<dbReference type="EC" id="2.3.2.31" evidence="6"/>
<dbReference type="InterPro" id="IPR031127">
    <property type="entry name" value="E3_UB_ligase_RBR"/>
</dbReference>
<keyword evidence="17" id="KW-1185">Reference proteome</keyword>
<accession>A0A9W7IMC8</accession>
<evidence type="ECO:0000256" key="1">
    <source>
        <dbReference type="ARBA" id="ARBA00001798"/>
    </source>
</evidence>
<evidence type="ECO:0000313" key="17">
    <source>
        <dbReference type="Proteomes" id="UP001165190"/>
    </source>
</evidence>
<dbReference type="PROSITE" id="PS50089">
    <property type="entry name" value="ZF_RING_2"/>
    <property type="match status" value="1"/>
</dbReference>
<dbReference type="InterPro" id="IPR044066">
    <property type="entry name" value="TRIAD_supradom"/>
</dbReference>
<evidence type="ECO:0000256" key="2">
    <source>
        <dbReference type="ARBA" id="ARBA00001947"/>
    </source>
</evidence>
<dbReference type="GO" id="GO:0008270">
    <property type="term" value="F:zinc ion binding"/>
    <property type="evidence" value="ECO:0007669"/>
    <property type="project" value="UniProtKB-KW"/>
</dbReference>
<sequence>MGIFQNFNLKSKFTYFQISCNRKARKIGCSLGKFLNSAICKIHVEHTSSIDEEEEENDEVFTERQSMNLSVEIKDGNGYDCGICTETKPVYDSFDFKGCSHIYCLECIVNYIKSKIDDNVCLIKCPESNCEGVLDPEYCREILPRGLFNRWGKALCESAFLGSEKLYCPYQYCSALLINDGGRVIEKFKCPFCKRAFCVQCKVAWHSGMSCRRFQKLERLGPDALFADLAKRKSWRQCPHCSNYVAKSFGCNYIKCRCGKDFCYYCGSSLVTNGNHEPFLHNCQR</sequence>
<organism evidence="16 17">
    <name type="scientific">Hibiscus trionum</name>
    <name type="common">Flower of an hour</name>
    <dbReference type="NCBI Taxonomy" id="183268"/>
    <lineage>
        <taxon>Eukaryota</taxon>
        <taxon>Viridiplantae</taxon>
        <taxon>Streptophyta</taxon>
        <taxon>Embryophyta</taxon>
        <taxon>Tracheophyta</taxon>
        <taxon>Spermatophyta</taxon>
        <taxon>Magnoliopsida</taxon>
        <taxon>eudicotyledons</taxon>
        <taxon>Gunneridae</taxon>
        <taxon>Pentapetalae</taxon>
        <taxon>rosids</taxon>
        <taxon>malvids</taxon>
        <taxon>Malvales</taxon>
        <taxon>Malvaceae</taxon>
        <taxon>Malvoideae</taxon>
        <taxon>Hibiscus</taxon>
    </lineage>
</organism>
<name>A0A9W7IMC8_HIBTR</name>
<dbReference type="SUPFAM" id="SSF57850">
    <property type="entry name" value="RING/U-box"/>
    <property type="match status" value="3"/>
</dbReference>
<evidence type="ECO:0000256" key="7">
    <source>
        <dbReference type="ARBA" id="ARBA00022679"/>
    </source>
</evidence>